<reference evidence="7" key="2">
    <citation type="submission" date="2018-07" db="EMBL/GenBank/DDBJ databases">
        <authorList>
            <person name="Quirk P.G."/>
            <person name="Krulwich T.A."/>
        </authorList>
    </citation>
    <scope>NUCLEOTIDE SEQUENCE</scope>
</reference>
<dbReference type="EMBL" id="UFQS01001195">
    <property type="protein sequence ID" value="SSX09638.1"/>
    <property type="molecule type" value="Genomic_DNA"/>
</dbReference>
<dbReference type="OMA" id="MIHPNTD"/>
<dbReference type="PROSITE" id="PS51450">
    <property type="entry name" value="LRR"/>
    <property type="match status" value="3"/>
</dbReference>
<dbReference type="SUPFAM" id="SSF52058">
    <property type="entry name" value="L domain-like"/>
    <property type="match status" value="2"/>
</dbReference>
<dbReference type="PANTHER" id="PTHR24373">
    <property type="entry name" value="SLIT RELATED LEUCINE-RICH REPEAT NEURONAL PROTEIN"/>
    <property type="match status" value="1"/>
</dbReference>
<dbReference type="InterPro" id="IPR001611">
    <property type="entry name" value="Leu-rich_rpt"/>
</dbReference>
<dbReference type="EMBL" id="UFQT01001195">
    <property type="protein sequence ID" value="SSX29434.1"/>
    <property type="molecule type" value="Genomic_DNA"/>
</dbReference>
<evidence type="ECO:0000313" key="6">
    <source>
        <dbReference type="EMBL" id="SSX09638.1"/>
    </source>
</evidence>
<dbReference type="InterPro" id="IPR032675">
    <property type="entry name" value="LRR_dom_sf"/>
</dbReference>
<dbReference type="SMART" id="SM00369">
    <property type="entry name" value="LRR_TYP"/>
    <property type="match status" value="9"/>
</dbReference>
<dbReference type="SMART" id="SM00365">
    <property type="entry name" value="LRR_SD22"/>
    <property type="match status" value="5"/>
</dbReference>
<dbReference type="VEuPathDB" id="VectorBase:CSON001282"/>
<proteinExistence type="predicted"/>
<keyword evidence="2 5" id="KW-0732">Signal</keyword>
<dbReference type="Gene3D" id="3.80.10.10">
    <property type="entry name" value="Ribonuclease Inhibitor"/>
    <property type="match status" value="2"/>
</dbReference>
<keyword evidence="1" id="KW-0433">Leucine-rich repeat</keyword>
<organism evidence="7">
    <name type="scientific">Culicoides sonorensis</name>
    <name type="common">Biting midge</name>
    <dbReference type="NCBI Taxonomy" id="179676"/>
    <lineage>
        <taxon>Eukaryota</taxon>
        <taxon>Metazoa</taxon>
        <taxon>Ecdysozoa</taxon>
        <taxon>Arthropoda</taxon>
        <taxon>Hexapoda</taxon>
        <taxon>Insecta</taxon>
        <taxon>Pterygota</taxon>
        <taxon>Neoptera</taxon>
        <taxon>Endopterygota</taxon>
        <taxon>Diptera</taxon>
        <taxon>Nematocera</taxon>
        <taxon>Chironomoidea</taxon>
        <taxon>Ceratopogonidae</taxon>
        <taxon>Ceratopogoninae</taxon>
        <taxon>Culicoides</taxon>
        <taxon>Monoculicoides</taxon>
    </lineage>
</organism>
<evidence type="ECO:0000256" key="4">
    <source>
        <dbReference type="SAM" id="Coils"/>
    </source>
</evidence>
<reference evidence="6" key="1">
    <citation type="submission" date="2018-04" db="EMBL/GenBank/DDBJ databases">
        <authorList>
            <person name="Go L.Y."/>
            <person name="Mitchell J.A."/>
        </authorList>
    </citation>
    <scope>NUCLEOTIDE SEQUENCE</scope>
    <source>
        <tissue evidence="6">Whole organism</tissue>
    </source>
</reference>
<keyword evidence="3" id="KW-0677">Repeat</keyword>
<dbReference type="PANTHER" id="PTHR24373:SF370">
    <property type="entry name" value="FISH-LIPS, ISOFORM E"/>
    <property type="match status" value="1"/>
</dbReference>
<name>A0A336MGD2_CULSO</name>
<dbReference type="AlphaFoldDB" id="A0A336MGD2"/>
<accession>A0A336MGD2</accession>
<feature type="signal peptide" evidence="5">
    <location>
        <begin position="1"/>
        <end position="24"/>
    </location>
</feature>
<evidence type="ECO:0000256" key="3">
    <source>
        <dbReference type="ARBA" id="ARBA00022737"/>
    </source>
</evidence>
<feature type="chain" id="PRO_5036062349" evidence="5">
    <location>
        <begin position="25"/>
        <end position="522"/>
    </location>
</feature>
<evidence type="ECO:0000313" key="7">
    <source>
        <dbReference type="EMBL" id="SSX29434.1"/>
    </source>
</evidence>
<gene>
    <name evidence="7" type="primary">CSON001282</name>
</gene>
<protein>
    <submittedName>
        <fullName evidence="7">CSON001282 protein</fullName>
    </submittedName>
</protein>
<sequence length="522" mass="60666">MFSKEFHYLRLLLMIMLQIVPSYCSEFHCSNISSVHPYSCTFTNLNYNFTSNPVEFSHSDPESTSIVMFTKSNISHIPRKIFDYFPNVKQFDMQYCLLRIIVPDTFVNASNLVHLQLGHNNLTELHDSSFHGLGNLTHLQLAHNQIERISEYAFVDLGHLKILDLSHNFIVQLSDVTFRKMYALETLLLDYNRIKRVDKWWFKDTKKILLISLTHNHINFIHDSAFANGLDELFQLRLSGNRLAKIDMRNIDAENLDIDNNSIRSLHVNKQVKKVLRLDAQSNMISKLRCDHNPKLVGLILTNNSLTDLSCISKMRRLELLFLGQNKIHTIDRSTFVNLINLVTVSLENNEIEFLEPGIFEQQLGLRTLIISNNRLKQFNFNIFASINVVEAIHINANHLTTMSYENIRQLLPHLSIIDLSDNLWQCSYLANILQKFEKLEIKCLKTTDLHINEVNVKGVKCVADLKSNDELKYEELNDKIMKLELEMINNQLNYANVLRKLEEMSHKIMVIEGKHNLTIET</sequence>
<evidence type="ECO:0000256" key="2">
    <source>
        <dbReference type="ARBA" id="ARBA00022729"/>
    </source>
</evidence>
<evidence type="ECO:0000256" key="5">
    <source>
        <dbReference type="SAM" id="SignalP"/>
    </source>
</evidence>
<dbReference type="InterPro" id="IPR050328">
    <property type="entry name" value="Dev_Immune_Receptor"/>
</dbReference>
<dbReference type="InterPro" id="IPR003591">
    <property type="entry name" value="Leu-rich_rpt_typical-subtyp"/>
</dbReference>
<feature type="coiled-coil region" evidence="4">
    <location>
        <begin position="467"/>
        <end position="494"/>
    </location>
</feature>
<evidence type="ECO:0000256" key="1">
    <source>
        <dbReference type="ARBA" id="ARBA00022614"/>
    </source>
</evidence>
<dbReference type="Pfam" id="PF13855">
    <property type="entry name" value="LRR_8"/>
    <property type="match status" value="3"/>
</dbReference>
<keyword evidence="4" id="KW-0175">Coiled coil</keyword>